<gene>
    <name evidence="1" type="ORF">GCM10023196_061880</name>
</gene>
<dbReference type="SUPFAM" id="SSF56235">
    <property type="entry name" value="N-terminal nucleophile aminohydrolases (Ntn hydrolases)"/>
    <property type="match status" value="1"/>
</dbReference>
<name>A0ABP8UGJ1_9ACTN</name>
<dbReference type="EMBL" id="BAABHK010000009">
    <property type="protein sequence ID" value="GAA4631650.1"/>
    <property type="molecule type" value="Genomic_DNA"/>
</dbReference>
<organism evidence="1 2">
    <name type="scientific">Actinoallomurus vinaceus</name>
    <dbReference type="NCBI Taxonomy" id="1080074"/>
    <lineage>
        <taxon>Bacteria</taxon>
        <taxon>Bacillati</taxon>
        <taxon>Actinomycetota</taxon>
        <taxon>Actinomycetes</taxon>
        <taxon>Streptosporangiales</taxon>
        <taxon>Thermomonosporaceae</taxon>
        <taxon>Actinoallomurus</taxon>
    </lineage>
</organism>
<keyword evidence="2" id="KW-1185">Reference proteome</keyword>
<evidence type="ECO:0008006" key="3">
    <source>
        <dbReference type="Google" id="ProtNLM"/>
    </source>
</evidence>
<accession>A0ABP8UGJ1</accession>
<comment type="caution">
    <text evidence="1">The sequence shown here is derived from an EMBL/GenBank/DDBJ whole genome shotgun (WGS) entry which is preliminary data.</text>
</comment>
<evidence type="ECO:0000313" key="1">
    <source>
        <dbReference type="EMBL" id="GAA4631650.1"/>
    </source>
</evidence>
<dbReference type="Proteomes" id="UP001501442">
    <property type="component" value="Unassembled WGS sequence"/>
</dbReference>
<dbReference type="SUPFAM" id="SSF52402">
    <property type="entry name" value="Adenine nucleotide alpha hydrolases-like"/>
    <property type="match status" value="1"/>
</dbReference>
<dbReference type="Gene3D" id="3.40.50.620">
    <property type="entry name" value="HUPs"/>
    <property type="match status" value="1"/>
</dbReference>
<reference evidence="2" key="1">
    <citation type="journal article" date="2019" name="Int. J. Syst. Evol. Microbiol.">
        <title>The Global Catalogue of Microorganisms (GCM) 10K type strain sequencing project: providing services to taxonomists for standard genome sequencing and annotation.</title>
        <authorList>
            <consortium name="The Broad Institute Genomics Platform"/>
            <consortium name="The Broad Institute Genome Sequencing Center for Infectious Disease"/>
            <person name="Wu L."/>
            <person name="Ma J."/>
        </authorList>
    </citation>
    <scope>NUCLEOTIDE SEQUENCE [LARGE SCALE GENOMIC DNA]</scope>
    <source>
        <strain evidence="2">JCM 17939</strain>
    </source>
</reference>
<dbReference type="InterPro" id="IPR029055">
    <property type="entry name" value="Ntn_hydrolases_N"/>
</dbReference>
<protein>
    <recommendedName>
        <fullName evidence="3">Asparagine synthetase domain-containing protein</fullName>
    </recommendedName>
</protein>
<dbReference type="RefSeq" id="WP_345434638.1">
    <property type="nucleotide sequence ID" value="NZ_BAABHK010000009.1"/>
</dbReference>
<dbReference type="InterPro" id="IPR014729">
    <property type="entry name" value="Rossmann-like_a/b/a_fold"/>
</dbReference>
<evidence type="ECO:0000313" key="2">
    <source>
        <dbReference type="Proteomes" id="UP001501442"/>
    </source>
</evidence>
<sequence length="564" mass="60603">MTITCGEFLAVSGRTAEAPFGPESARLSFPGGVVWATGEPRAGTGIALSLGPRDHAKGPLAPGDLAGRLRSGDGLGDIAAPYAAVLVDGDTVTAATDHLGLRHIYGVRGVGWAAISTSARLLARIAGAPLDLRALGAYRLIGHHLGVATPYEGVTKLPAAHRWRLTGGRLHEEPYPVPGFEPAADPVRNTARVLRDDVERGLDEHPDAVLQLSGGLDSRVLLAAVPPDRRRGLRALTLSSAESRDHTVATRLAEAYGLRRDVIDLGGLAALDPAEAYDLVHSAALRSGGLGSPIAFAVLDWAEARAPGEPRINGFGGETARAFYYPAQRQHHRPTPALVDRLARWRVFTLEPADPAMFDPEYAAETEAATLATLRDVFAAYDTDWLTATDEFYVRERAHRWVGATLTGACLRYVTLSPLLHPEFLAAARSLAPEDKRGSRFNARVLMELDPELARIPLDTGIRPDTLPSRGPLRSSYDFARRASRKVGQRVRNSGNPGVGVPTVTELLVRHWRDNPDLLEPVAATGLVREQWLAEMLSGARRPGEATAAFLAILEIAARPDRSA</sequence>
<proteinExistence type="predicted"/>